<dbReference type="GO" id="GO:0000965">
    <property type="term" value="P:mitochondrial RNA 3'-end processing"/>
    <property type="evidence" value="ECO:0007669"/>
    <property type="project" value="TreeGrafter"/>
</dbReference>
<dbReference type="Gene3D" id="3.30.1370.10">
    <property type="entry name" value="K Homology domain, type 1"/>
    <property type="match status" value="1"/>
</dbReference>
<dbReference type="PROSITE" id="PS50084">
    <property type="entry name" value="KH_TYPE_1"/>
    <property type="match status" value="1"/>
</dbReference>
<reference evidence="2" key="1">
    <citation type="submission" date="2020-11" db="EMBL/GenBank/DDBJ databases">
        <authorList>
            <person name="Tran Van P."/>
        </authorList>
    </citation>
    <scope>NUCLEOTIDE SEQUENCE</scope>
</reference>
<dbReference type="OrthoDB" id="437922at2759"/>
<dbReference type="GO" id="GO:0005739">
    <property type="term" value="C:mitochondrion"/>
    <property type="evidence" value="ECO:0007669"/>
    <property type="project" value="TreeGrafter"/>
</dbReference>
<dbReference type="GO" id="GO:0004654">
    <property type="term" value="F:polyribonucleotide nucleotidyltransferase activity"/>
    <property type="evidence" value="ECO:0007669"/>
    <property type="project" value="InterPro"/>
</dbReference>
<dbReference type="Proteomes" id="UP000678499">
    <property type="component" value="Unassembled WGS sequence"/>
</dbReference>
<evidence type="ECO:0000313" key="2">
    <source>
        <dbReference type="EMBL" id="CAD7279782.1"/>
    </source>
</evidence>
<dbReference type="InterPro" id="IPR012162">
    <property type="entry name" value="PNPase"/>
</dbReference>
<dbReference type="EMBL" id="OA883820">
    <property type="protein sequence ID" value="CAD7279782.1"/>
    <property type="molecule type" value="Genomic_DNA"/>
</dbReference>
<dbReference type="PANTHER" id="PTHR11252:SF0">
    <property type="entry name" value="POLYRIBONUCLEOTIDE NUCLEOTIDYLTRANSFERASE 1, MITOCHONDRIAL"/>
    <property type="match status" value="1"/>
</dbReference>
<dbReference type="SUPFAM" id="SSF55666">
    <property type="entry name" value="Ribonuclease PH domain 2-like"/>
    <property type="match status" value="1"/>
</dbReference>
<dbReference type="InterPro" id="IPR036345">
    <property type="entry name" value="ExoRNase_PH_dom2_sf"/>
</dbReference>
<protein>
    <recommendedName>
        <fullName evidence="4">K Homology domain-containing protein</fullName>
    </recommendedName>
</protein>
<dbReference type="AlphaFoldDB" id="A0A7R9BTN1"/>
<gene>
    <name evidence="2" type="ORF">NMOB1V02_LOCUS7448</name>
</gene>
<name>A0A7R9BTN1_9CRUS</name>
<dbReference type="PANTHER" id="PTHR11252">
    <property type="entry name" value="POLYRIBONUCLEOTIDE NUCLEOTIDYLTRANSFERASE"/>
    <property type="match status" value="1"/>
</dbReference>
<dbReference type="InterPro" id="IPR027408">
    <property type="entry name" value="PNPase/RNase_PH_dom_sf"/>
</dbReference>
<dbReference type="GO" id="GO:0003723">
    <property type="term" value="F:RNA binding"/>
    <property type="evidence" value="ECO:0007669"/>
    <property type="project" value="UniProtKB-UniRule"/>
</dbReference>
<keyword evidence="1" id="KW-0694">RNA-binding</keyword>
<dbReference type="GO" id="GO:0000175">
    <property type="term" value="F:3'-5'-RNA exonuclease activity"/>
    <property type="evidence" value="ECO:0007669"/>
    <property type="project" value="TreeGrafter"/>
</dbReference>
<evidence type="ECO:0008006" key="4">
    <source>
        <dbReference type="Google" id="ProtNLM"/>
    </source>
</evidence>
<sequence>MPACRFKPLLAEWRLVLSLDPDQAEDNKDGEMEYMLLTDILGIEDYMGDMDFKIAGTRRGVTALQADVKLKHGISLKIVMEAIQRGFEGKAVVLGIMNQTIVRPRSEKKGNWPVSEEIAVPIHKRSRFLGPGGLHLKSLTAETGVQVFPVDESKYCLFAPSQVAMDEGKEMIEKWLVEEREPQLEFGSICNAKITEVRESGVMLSLHPAMTPVWLLLRVVHPSALGLEVGHEIAVKYFGRDPVSGQ</sequence>
<dbReference type="EMBL" id="CAJPEX010001783">
    <property type="protein sequence ID" value="CAG0919934.1"/>
    <property type="molecule type" value="Genomic_DNA"/>
</dbReference>
<dbReference type="InterPro" id="IPR036612">
    <property type="entry name" value="KH_dom_type_1_sf"/>
</dbReference>
<proteinExistence type="predicted"/>
<feature type="non-terminal residue" evidence="2">
    <location>
        <position position="246"/>
    </location>
</feature>
<dbReference type="GO" id="GO:0000958">
    <property type="term" value="P:mitochondrial mRNA catabolic process"/>
    <property type="evidence" value="ECO:0007669"/>
    <property type="project" value="TreeGrafter"/>
</dbReference>
<dbReference type="Gene3D" id="3.30.230.70">
    <property type="entry name" value="GHMP Kinase, N-terminal domain"/>
    <property type="match status" value="1"/>
</dbReference>
<dbReference type="GO" id="GO:0005829">
    <property type="term" value="C:cytosol"/>
    <property type="evidence" value="ECO:0007669"/>
    <property type="project" value="TreeGrafter"/>
</dbReference>
<evidence type="ECO:0000313" key="3">
    <source>
        <dbReference type="Proteomes" id="UP000678499"/>
    </source>
</evidence>
<organism evidence="2">
    <name type="scientific">Notodromas monacha</name>
    <dbReference type="NCBI Taxonomy" id="399045"/>
    <lineage>
        <taxon>Eukaryota</taxon>
        <taxon>Metazoa</taxon>
        <taxon>Ecdysozoa</taxon>
        <taxon>Arthropoda</taxon>
        <taxon>Crustacea</taxon>
        <taxon>Oligostraca</taxon>
        <taxon>Ostracoda</taxon>
        <taxon>Podocopa</taxon>
        <taxon>Podocopida</taxon>
        <taxon>Cypridocopina</taxon>
        <taxon>Cypridoidea</taxon>
        <taxon>Cyprididae</taxon>
        <taxon>Notodromas</taxon>
    </lineage>
</organism>
<evidence type="ECO:0000256" key="1">
    <source>
        <dbReference type="PROSITE-ProRule" id="PRU00117"/>
    </source>
</evidence>
<accession>A0A7R9BTN1</accession>
<keyword evidence="3" id="KW-1185">Reference proteome</keyword>
<dbReference type="CDD" id="cd09033">
    <property type="entry name" value="KH-I_PNPT1"/>
    <property type="match status" value="1"/>
</dbReference>
<dbReference type="SUPFAM" id="SSF54791">
    <property type="entry name" value="Eukaryotic type KH-domain (KH-domain type I)"/>
    <property type="match status" value="1"/>
</dbReference>